<sequence>MNIDKEQQDKKTMKNAAITMSVLWLLTWLLLCFKPDVRGTIGDMFGAVNALFSGFAFLGVIYAILLQRTELALQREELSLTRGELKKSADAQEKSEKALSKQADAMAKTATINSLTASLESLEKRIRIIPRSGESRMVSAGKVKIERLESKVTEITNKLDSLVDEALRE</sequence>
<reference evidence="2" key="1">
    <citation type="submission" date="2019-11" db="EMBL/GenBank/DDBJ databases">
        <title>Comparative genomics of photobacteria reveal adaptation to distinct habitats.</title>
        <authorList>
            <person name="Fuertes-Perez S."/>
            <person name="Hilgarth M."/>
            <person name="Vogel R.F."/>
        </authorList>
    </citation>
    <scope>NUCLEOTIDE SEQUENCE</scope>
    <source>
        <strain evidence="2">TMW2.2145</strain>
    </source>
</reference>
<name>A0AAW4ZQU0_PHOPO</name>
<gene>
    <name evidence="2" type="ORF">GLP33_11195</name>
</gene>
<dbReference type="Proteomes" id="UP000813876">
    <property type="component" value="Unassembled WGS sequence"/>
</dbReference>
<proteinExistence type="predicted"/>
<dbReference type="EMBL" id="WMCP01000012">
    <property type="protein sequence ID" value="MCF2302296.1"/>
    <property type="molecule type" value="Genomic_DNA"/>
</dbReference>
<evidence type="ECO:0000313" key="2">
    <source>
        <dbReference type="EMBL" id="MCF2302296.1"/>
    </source>
</evidence>
<dbReference type="RefSeq" id="WP_232581279.1">
    <property type="nucleotide sequence ID" value="NZ_CBCPHZ010000001.1"/>
</dbReference>
<keyword evidence="1" id="KW-1133">Transmembrane helix</keyword>
<dbReference type="AlphaFoldDB" id="A0AAW4ZQU0"/>
<keyword evidence="1" id="KW-0812">Transmembrane</keyword>
<protein>
    <submittedName>
        <fullName evidence="2">Uncharacterized protein</fullName>
    </submittedName>
</protein>
<accession>A0AAW4ZQU0</accession>
<evidence type="ECO:0000256" key="1">
    <source>
        <dbReference type="SAM" id="Phobius"/>
    </source>
</evidence>
<comment type="caution">
    <text evidence="2">The sequence shown here is derived from an EMBL/GenBank/DDBJ whole genome shotgun (WGS) entry which is preliminary data.</text>
</comment>
<feature type="transmembrane region" description="Helical" evidence="1">
    <location>
        <begin position="12"/>
        <end position="33"/>
    </location>
</feature>
<keyword evidence="1" id="KW-0472">Membrane</keyword>
<organism evidence="2 3">
    <name type="scientific">Photobacterium phosphoreum</name>
    <dbReference type="NCBI Taxonomy" id="659"/>
    <lineage>
        <taxon>Bacteria</taxon>
        <taxon>Pseudomonadati</taxon>
        <taxon>Pseudomonadota</taxon>
        <taxon>Gammaproteobacteria</taxon>
        <taxon>Vibrionales</taxon>
        <taxon>Vibrionaceae</taxon>
        <taxon>Photobacterium</taxon>
    </lineage>
</organism>
<evidence type="ECO:0000313" key="3">
    <source>
        <dbReference type="Proteomes" id="UP000813876"/>
    </source>
</evidence>
<feature type="transmembrane region" description="Helical" evidence="1">
    <location>
        <begin position="45"/>
        <end position="65"/>
    </location>
</feature>